<name>A0ABU8TJN9_9HYPH</name>
<dbReference type="PRINTS" id="PR00081">
    <property type="entry name" value="GDHRDH"/>
</dbReference>
<protein>
    <submittedName>
        <fullName evidence="4">SDR family NAD(P)-dependent oxidoreductase</fullName>
    </submittedName>
</protein>
<dbReference type="EMBL" id="JBAKIA010000005">
    <property type="protein sequence ID" value="MEJ8474379.1"/>
    <property type="molecule type" value="Genomic_DNA"/>
</dbReference>
<evidence type="ECO:0000256" key="1">
    <source>
        <dbReference type="ARBA" id="ARBA00006484"/>
    </source>
</evidence>
<evidence type="ECO:0000313" key="5">
    <source>
        <dbReference type="Proteomes" id="UP001385499"/>
    </source>
</evidence>
<dbReference type="RefSeq" id="WP_340274120.1">
    <property type="nucleotide sequence ID" value="NZ_JBAKIA010000005.1"/>
</dbReference>
<keyword evidence="2" id="KW-0560">Oxidoreductase</keyword>
<dbReference type="Gene3D" id="3.40.50.720">
    <property type="entry name" value="NAD(P)-binding Rossmann-like Domain"/>
    <property type="match status" value="1"/>
</dbReference>
<dbReference type="PANTHER" id="PTHR44196:SF1">
    <property type="entry name" value="DEHYDROGENASE_REDUCTASE SDR FAMILY MEMBER 7B"/>
    <property type="match status" value="1"/>
</dbReference>
<dbReference type="InterPro" id="IPR036291">
    <property type="entry name" value="NAD(P)-bd_dom_sf"/>
</dbReference>
<comment type="caution">
    <text evidence="4">The sequence shown here is derived from an EMBL/GenBank/DDBJ whole genome shotgun (WGS) entry which is preliminary data.</text>
</comment>
<dbReference type="InterPro" id="IPR002347">
    <property type="entry name" value="SDR_fam"/>
</dbReference>
<reference evidence="4 5" key="1">
    <citation type="submission" date="2024-02" db="EMBL/GenBank/DDBJ databases">
        <title>Roseibium algae sp. nov., isolated from marine alga (Grateloupia sp.), showing potential in myo-inositol conversion.</title>
        <authorList>
            <person name="Wang Y."/>
        </authorList>
    </citation>
    <scope>NUCLEOTIDE SEQUENCE [LARGE SCALE GENOMIC DNA]</scope>
    <source>
        <strain evidence="4 5">H3510</strain>
    </source>
</reference>
<dbReference type="PRINTS" id="PR00080">
    <property type="entry name" value="SDRFAMILY"/>
</dbReference>
<evidence type="ECO:0000256" key="3">
    <source>
        <dbReference type="RuleBase" id="RU000363"/>
    </source>
</evidence>
<dbReference type="SUPFAM" id="SSF51735">
    <property type="entry name" value="NAD(P)-binding Rossmann-fold domains"/>
    <property type="match status" value="1"/>
</dbReference>
<dbReference type="PANTHER" id="PTHR44196">
    <property type="entry name" value="DEHYDROGENASE/REDUCTASE SDR FAMILY MEMBER 7B"/>
    <property type="match status" value="1"/>
</dbReference>
<sequence length="265" mass="28072">MSSLYVAQPGDGCVWITGASSGIGRALALSFARDGWTIAATARSSDKLHSLSEDAQALPGTIHAYVGDVTQCEDMASLVEHIGRDIGPIALLVANAGVYLPQDGLAGDLKAWQQTIDVNLSGTVNVVLPVIAAMQTAGQGQIAIVSSVAGYRGLPTSAAYGATKAALINMAEALKFDLDRVGLRIQVINPGFVDTPATADNPFPMPHLISVEEAAGEIRKGLVHPSAFEIAFPKAFVRQLKLLRILPYWLYFKLISKSTGWSKKT</sequence>
<dbReference type="Pfam" id="PF00106">
    <property type="entry name" value="adh_short"/>
    <property type="match status" value="1"/>
</dbReference>
<dbReference type="Proteomes" id="UP001385499">
    <property type="component" value="Unassembled WGS sequence"/>
</dbReference>
<keyword evidence="5" id="KW-1185">Reference proteome</keyword>
<gene>
    <name evidence="4" type="ORF">V6575_09790</name>
</gene>
<organism evidence="4 5">
    <name type="scientific">Roseibium algae</name>
    <dbReference type="NCBI Taxonomy" id="3123038"/>
    <lineage>
        <taxon>Bacteria</taxon>
        <taxon>Pseudomonadati</taxon>
        <taxon>Pseudomonadota</taxon>
        <taxon>Alphaproteobacteria</taxon>
        <taxon>Hyphomicrobiales</taxon>
        <taxon>Stappiaceae</taxon>
        <taxon>Roseibium</taxon>
    </lineage>
</organism>
<comment type="similarity">
    <text evidence="1 3">Belongs to the short-chain dehydrogenases/reductases (SDR) family.</text>
</comment>
<proteinExistence type="inferred from homology"/>
<evidence type="ECO:0000313" key="4">
    <source>
        <dbReference type="EMBL" id="MEJ8474379.1"/>
    </source>
</evidence>
<accession>A0ABU8TJN9</accession>
<evidence type="ECO:0000256" key="2">
    <source>
        <dbReference type="ARBA" id="ARBA00023002"/>
    </source>
</evidence>